<reference evidence="3" key="2">
    <citation type="submission" date="2020-05" db="UniProtKB">
        <authorList>
            <consortium name="EnsemblMetazoa"/>
        </authorList>
    </citation>
    <scope>IDENTIFICATION</scope>
</reference>
<dbReference type="Proteomes" id="UP000030765">
    <property type="component" value="Unassembled WGS sequence"/>
</dbReference>
<dbReference type="AlphaFoldDB" id="A0A084WEZ0"/>
<name>A0A084WEZ0_ANOSI</name>
<gene>
    <name evidence="2" type="ORF">ZHAS_00016794</name>
</gene>
<reference evidence="2 4" key="1">
    <citation type="journal article" date="2014" name="BMC Genomics">
        <title>Genome sequence of Anopheles sinensis provides insight into genetics basis of mosquito competence for malaria parasites.</title>
        <authorList>
            <person name="Zhou D."/>
            <person name="Zhang D."/>
            <person name="Ding G."/>
            <person name="Shi L."/>
            <person name="Hou Q."/>
            <person name="Ye Y."/>
            <person name="Xu Y."/>
            <person name="Zhou H."/>
            <person name="Xiong C."/>
            <person name="Li S."/>
            <person name="Yu J."/>
            <person name="Hong S."/>
            <person name="Yu X."/>
            <person name="Zou P."/>
            <person name="Chen C."/>
            <person name="Chang X."/>
            <person name="Wang W."/>
            <person name="Lv Y."/>
            <person name="Sun Y."/>
            <person name="Ma L."/>
            <person name="Shen B."/>
            <person name="Zhu C."/>
        </authorList>
    </citation>
    <scope>NUCLEOTIDE SEQUENCE [LARGE SCALE GENOMIC DNA]</scope>
</reference>
<dbReference type="VEuPathDB" id="VectorBase:ASIC016794"/>
<dbReference type="EnsemblMetazoa" id="ASIC016794-RA">
    <property type="protein sequence ID" value="ASIC016794-PA"/>
    <property type="gene ID" value="ASIC016794"/>
</dbReference>
<protein>
    <submittedName>
        <fullName evidence="2 3">Dynactin P62 subunit</fullName>
    </submittedName>
</protein>
<dbReference type="EMBL" id="ATLV01023266">
    <property type="status" value="NOT_ANNOTATED_CDS"/>
    <property type="molecule type" value="Genomic_DNA"/>
</dbReference>
<evidence type="ECO:0000313" key="2">
    <source>
        <dbReference type="EMBL" id="KFB48784.1"/>
    </source>
</evidence>
<evidence type="ECO:0000313" key="3">
    <source>
        <dbReference type="EnsemblMetazoa" id="ASIC016794-PA"/>
    </source>
</evidence>
<evidence type="ECO:0000256" key="1">
    <source>
        <dbReference type="SAM" id="MobiDB-lite"/>
    </source>
</evidence>
<feature type="region of interest" description="Disordered" evidence="1">
    <location>
        <begin position="42"/>
        <end position="66"/>
    </location>
</feature>
<proteinExistence type="predicted"/>
<evidence type="ECO:0000313" key="4">
    <source>
        <dbReference type="Proteomes" id="UP000030765"/>
    </source>
</evidence>
<accession>A0A084WEZ0</accession>
<organism evidence="2">
    <name type="scientific">Anopheles sinensis</name>
    <name type="common">Mosquito</name>
    <dbReference type="NCBI Taxonomy" id="74873"/>
    <lineage>
        <taxon>Eukaryota</taxon>
        <taxon>Metazoa</taxon>
        <taxon>Ecdysozoa</taxon>
        <taxon>Arthropoda</taxon>
        <taxon>Hexapoda</taxon>
        <taxon>Insecta</taxon>
        <taxon>Pterygota</taxon>
        <taxon>Neoptera</taxon>
        <taxon>Endopterygota</taxon>
        <taxon>Diptera</taxon>
        <taxon>Nematocera</taxon>
        <taxon>Culicoidea</taxon>
        <taxon>Culicidae</taxon>
        <taxon>Anophelinae</taxon>
        <taxon>Anopheles</taxon>
    </lineage>
</organism>
<dbReference type="EMBL" id="KE525341">
    <property type="protein sequence ID" value="KFB48784.1"/>
    <property type="molecule type" value="Genomic_DNA"/>
</dbReference>
<sequence length="66" mass="6639">MSSSNTAVDDGGGGGSSGSGSSIEVEYNEIVSRSGWNRVFQTSGSSGSCGTPPNVRTSGVGLRPWK</sequence>
<feature type="region of interest" description="Disordered" evidence="1">
    <location>
        <begin position="1"/>
        <end position="26"/>
    </location>
</feature>
<keyword evidence="4" id="KW-1185">Reference proteome</keyword>